<dbReference type="InterPro" id="IPR001878">
    <property type="entry name" value="Znf_CCHC"/>
</dbReference>
<dbReference type="SUPFAM" id="SSF57756">
    <property type="entry name" value="Retrovirus zinc finger-like domains"/>
    <property type="match status" value="1"/>
</dbReference>
<organism evidence="13 14">
    <name type="scientific">Aedes albopictus</name>
    <name type="common">Asian tiger mosquito</name>
    <name type="synonym">Stegomyia albopicta</name>
    <dbReference type="NCBI Taxonomy" id="7160"/>
    <lineage>
        <taxon>Eukaryota</taxon>
        <taxon>Metazoa</taxon>
        <taxon>Ecdysozoa</taxon>
        <taxon>Arthropoda</taxon>
        <taxon>Hexapoda</taxon>
        <taxon>Insecta</taxon>
        <taxon>Pterygota</taxon>
        <taxon>Neoptera</taxon>
        <taxon>Endopterygota</taxon>
        <taxon>Diptera</taxon>
        <taxon>Nematocera</taxon>
        <taxon>Culicoidea</taxon>
        <taxon>Culicidae</taxon>
        <taxon>Culicinae</taxon>
        <taxon>Aedini</taxon>
        <taxon>Aedes</taxon>
        <taxon>Stegomyia</taxon>
    </lineage>
</organism>
<keyword evidence="8" id="KW-0511">Multifunctional enzyme</keyword>
<keyword evidence="2" id="KW-0808">Transferase</keyword>
<feature type="region of interest" description="Disordered" evidence="10">
    <location>
        <begin position="403"/>
        <end position="422"/>
    </location>
</feature>
<dbReference type="PANTHER" id="PTHR37984">
    <property type="entry name" value="PROTEIN CBG26694"/>
    <property type="match status" value="1"/>
</dbReference>
<dbReference type="Pfam" id="PF03732">
    <property type="entry name" value="Retrotrans_gag"/>
    <property type="match status" value="1"/>
</dbReference>
<keyword evidence="3" id="KW-0548">Nucleotidyltransferase</keyword>
<dbReference type="Pfam" id="PF00098">
    <property type="entry name" value="zf-CCHC"/>
    <property type="match status" value="1"/>
</dbReference>
<dbReference type="InterPro" id="IPR043502">
    <property type="entry name" value="DNA/RNA_pol_sf"/>
</dbReference>
<evidence type="ECO:0000259" key="11">
    <source>
        <dbReference type="PROSITE" id="PS50158"/>
    </source>
</evidence>
<evidence type="ECO:0000313" key="13">
    <source>
        <dbReference type="EnsemblMetazoa" id="AALFPA23_007653.P10234"/>
    </source>
</evidence>
<dbReference type="Gene3D" id="3.30.70.270">
    <property type="match status" value="2"/>
</dbReference>
<feature type="compositionally biased region" description="Basic and acidic residues" evidence="10">
    <location>
        <begin position="72"/>
        <end position="92"/>
    </location>
</feature>
<evidence type="ECO:0000256" key="3">
    <source>
        <dbReference type="ARBA" id="ARBA00022695"/>
    </source>
</evidence>
<keyword evidence="9" id="KW-0862">Zinc</keyword>
<evidence type="ECO:0000313" key="14">
    <source>
        <dbReference type="Proteomes" id="UP000069940"/>
    </source>
</evidence>
<evidence type="ECO:0000259" key="12">
    <source>
        <dbReference type="PROSITE" id="PS50878"/>
    </source>
</evidence>
<protein>
    <recommendedName>
        <fullName evidence="15">Reverse transcriptase</fullName>
    </recommendedName>
</protein>
<keyword evidence="1" id="KW-0645">Protease</keyword>
<dbReference type="PROSITE" id="PS50158">
    <property type="entry name" value="ZF_CCHC"/>
    <property type="match status" value="2"/>
</dbReference>
<feature type="compositionally biased region" description="Basic and acidic residues" evidence="10">
    <location>
        <begin position="156"/>
        <end position="170"/>
    </location>
</feature>
<dbReference type="SMART" id="SM00343">
    <property type="entry name" value="ZnF_C2HC"/>
    <property type="match status" value="2"/>
</dbReference>
<proteinExistence type="predicted"/>
<feature type="region of interest" description="Disordered" evidence="10">
    <location>
        <begin position="60"/>
        <end position="170"/>
    </location>
</feature>
<sequence>MAEQVNELCKVFTKARLERECEKRGLSREGCKKEMAQRVAYHDMTLVANDGRVRADGEVRDGVQHNDGGNDGPHDDGGIGGRNDEGDNHENDGNSADGGVHRNDGGNDGGIDDATEDEDDDNDDANDGSSDGGHSCVSESSSKFLTALTRNRRMSTPKDRDRVTTERRQPYSFRDVEDSIDTFGAEDGQDVKLWMSQFEAMSRTALWNDEQKLIMCRKKMTGTARRFMFAQRDLTSFAKLKSALIKEFAPFIRASDVHRQLAARKRKPNEAIRDYIYEMQRIALSIDLDEPSICEYVVDGITDDEFHRSLLYEAQTIRQLKEKLLNFEKVQKKSGAKPKPHEGQKKKDQREKECKKSSEKLGSKKYCFNCGDSAHVAGDCPQKSDGPKCFNCNSFGHLSRDCPKSGEKVKQHDGGKKSASKVNTMKSATSANPSVLVKIGEHDVSATVDTGGSEISLVRNDFWLELVKNGAQMKKLDMKVRGYGGDVKAVCGESVLNISIENEVYEILVYVVPQQAIDMKMLIGMDFFRVVDYSITPHGVQIKKIPVIEPECDAKWIRRIEEYVGKNETVVPYQYREEVMNLIESYEPESSVTASNTLKIKLCDNDVVCVNPRRLAPLERDVVKKQTDEWLANGIIQPSESEYASAVVVVPKKDGSRRVCIDYQNSYFHVPVDEESRKYTSFVTSDGQFEFLRAPFGLCTSGNAFGRFINTALKDLISDGTIIAFIDDIIIPTENEEEGMQKLRKVLSVAAKAGLRFNWAKCVFLQRRVEYIGYVVHDGQVEPAPAKIEKVKQFPMPTTVKQLQRFYGLASYFRKFVPSFANVARPLSGMLKKDAKFYFDDEAIAAFNRIKEILASYPVLRIFQQGAETEVHTDASKYALAGILMQRAEDDGKFHPCYYFSRLTSGAEQNYHSFEHEALAATF</sequence>
<feature type="domain" description="CCHC-type" evidence="11">
    <location>
        <begin position="367"/>
        <end position="382"/>
    </location>
</feature>
<dbReference type="InterPro" id="IPR041577">
    <property type="entry name" value="RT_RNaseH_2"/>
</dbReference>
<dbReference type="Pfam" id="PF17919">
    <property type="entry name" value="RT_RNaseH_2"/>
    <property type="match status" value="1"/>
</dbReference>
<feature type="compositionally biased region" description="Basic and acidic residues" evidence="10">
    <location>
        <begin position="403"/>
        <end position="416"/>
    </location>
</feature>
<evidence type="ECO:0000256" key="1">
    <source>
        <dbReference type="ARBA" id="ARBA00022670"/>
    </source>
</evidence>
<name>A0ABM1YBP9_AEDAL</name>
<dbReference type="Gene3D" id="3.10.10.10">
    <property type="entry name" value="HIV Type 1 Reverse Transcriptase, subunit A, domain 1"/>
    <property type="match status" value="2"/>
</dbReference>
<dbReference type="SUPFAM" id="SSF50630">
    <property type="entry name" value="Acid proteases"/>
    <property type="match status" value="1"/>
</dbReference>
<dbReference type="InterPro" id="IPR021109">
    <property type="entry name" value="Peptidase_aspartic_dom_sf"/>
</dbReference>
<evidence type="ECO:0000256" key="5">
    <source>
        <dbReference type="ARBA" id="ARBA00022750"/>
    </source>
</evidence>
<dbReference type="InterPro" id="IPR036875">
    <property type="entry name" value="Znf_CCHC_sf"/>
</dbReference>
<accession>A0ABM1YBP9</accession>
<dbReference type="InterPro" id="IPR000477">
    <property type="entry name" value="RT_dom"/>
</dbReference>
<evidence type="ECO:0000256" key="4">
    <source>
        <dbReference type="ARBA" id="ARBA00022722"/>
    </source>
</evidence>
<evidence type="ECO:0000256" key="7">
    <source>
        <dbReference type="ARBA" id="ARBA00023125"/>
    </source>
</evidence>
<dbReference type="PROSITE" id="PS50878">
    <property type="entry name" value="RT_POL"/>
    <property type="match status" value="1"/>
</dbReference>
<feature type="compositionally biased region" description="Acidic residues" evidence="10">
    <location>
        <begin position="110"/>
        <end position="126"/>
    </location>
</feature>
<evidence type="ECO:0000256" key="9">
    <source>
        <dbReference type="PROSITE-ProRule" id="PRU00047"/>
    </source>
</evidence>
<dbReference type="Gene3D" id="2.40.70.10">
    <property type="entry name" value="Acid Proteases"/>
    <property type="match status" value="1"/>
</dbReference>
<reference evidence="13" key="2">
    <citation type="submission" date="2025-05" db="UniProtKB">
        <authorList>
            <consortium name="EnsemblMetazoa"/>
        </authorList>
    </citation>
    <scope>IDENTIFICATION</scope>
    <source>
        <strain evidence="13">Foshan</strain>
    </source>
</reference>
<dbReference type="InterPro" id="IPR005162">
    <property type="entry name" value="Retrotrans_gag_dom"/>
</dbReference>
<evidence type="ECO:0000256" key="8">
    <source>
        <dbReference type="ARBA" id="ARBA00023268"/>
    </source>
</evidence>
<feature type="domain" description="Reverse transcriptase" evidence="12">
    <location>
        <begin position="584"/>
        <end position="776"/>
    </location>
</feature>
<dbReference type="RefSeq" id="XP_062702066.1">
    <property type="nucleotide sequence ID" value="XM_062846082.1"/>
</dbReference>
<keyword evidence="7" id="KW-0238">DNA-binding</keyword>
<keyword evidence="9" id="KW-0863">Zinc-finger</keyword>
<evidence type="ECO:0000256" key="2">
    <source>
        <dbReference type="ARBA" id="ARBA00022679"/>
    </source>
</evidence>
<dbReference type="Proteomes" id="UP000069940">
    <property type="component" value="Unassembled WGS sequence"/>
</dbReference>
<keyword evidence="6" id="KW-0378">Hydrolase</keyword>
<feature type="domain" description="CCHC-type" evidence="11">
    <location>
        <begin position="388"/>
        <end position="404"/>
    </location>
</feature>
<evidence type="ECO:0000256" key="6">
    <source>
        <dbReference type="ARBA" id="ARBA00022759"/>
    </source>
</evidence>
<dbReference type="EnsemblMetazoa" id="AALFPA23_007653.R10234">
    <property type="protein sequence ID" value="AALFPA23_007653.P10234"/>
    <property type="gene ID" value="AALFPA23_007653"/>
</dbReference>
<dbReference type="GeneID" id="115266728"/>
<keyword evidence="5" id="KW-0064">Aspartyl protease</keyword>
<dbReference type="CDD" id="cd00303">
    <property type="entry name" value="retropepsin_like"/>
    <property type="match status" value="1"/>
</dbReference>
<feature type="region of interest" description="Disordered" evidence="10">
    <location>
        <begin position="331"/>
        <end position="357"/>
    </location>
</feature>
<dbReference type="InterPro" id="IPR050951">
    <property type="entry name" value="Retrovirus_Pol_polyprotein"/>
</dbReference>
<keyword evidence="14" id="KW-1185">Reference proteome</keyword>
<dbReference type="Gene3D" id="4.10.60.10">
    <property type="entry name" value="Zinc finger, CCHC-type"/>
    <property type="match status" value="1"/>
</dbReference>
<reference evidence="14" key="1">
    <citation type="journal article" date="2015" name="Proc. Natl. Acad. Sci. U.S.A.">
        <title>Genome sequence of the Asian Tiger mosquito, Aedes albopictus, reveals insights into its biology, genetics, and evolution.</title>
        <authorList>
            <person name="Chen X.G."/>
            <person name="Jiang X."/>
            <person name="Gu J."/>
            <person name="Xu M."/>
            <person name="Wu Y."/>
            <person name="Deng Y."/>
            <person name="Zhang C."/>
            <person name="Bonizzoni M."/>
            <person name="Dermauw W."/>
            <person name="Vontas J."/>
            <person name="Armbruster P."/>
            <person name="Huang X."/>
            <person name="Yang Y."/>
            <person name="Zhang H."/>
            <person name="He W."/>
            <person name="Peng H."/>
            <person name="Liu Y."/>
            <person name="Wu K."/>
            <person name="Chen J."/>
            <person name="Lirakis M."/>
            <person name="Topalis P."/>
            <person name="Van Leeuwen T."/>
            <person name="Hall A.B."/>
            <person name="Jiang X."/>
            <person name="Thorpe C."/>
            <person name="Mueller R.L."/>
            <person name="Sun C."/>
            <person name="Waterhouse R.M."/>
            <person name="Yan G."/>
            <person name="Tu Z.J."/>
            <person name="Fang X."/>
            <person name="James A.A."/>
        </authorList>
    </citation>
    <scope>NUCLEOTIDE SEQUENCE [LARGE SCALE GENOMIC DNA]</scope>
    <source>
        <strain evidence="14">Foshan</strain>
    </source>
</reference>
<dbReference type="Pfam" id="PF00078">
    <property type="entry name" value="RVT_1"/>
    <property type="match status" value="1"/>
</dbReference>
<dbReference type="SUPFAM" id="SSF56672">
    <property type="entry name" value="DNA/RNA polymerases"/>
    <property type="match status" value="1"/>
</dbReference>
<keyword evidence="6" id="KW-0255">Endonuclease</keyword>
<dbReference type="PANTHER" id="PTHR37984:SF5">
    <property type="entry name" value="PROTEIN NYNRIN-LIKE"/>
    <property type="match status" value="1"/>
</dbReference>
<evidence type="ECO:0008006" key="15">
    <source>
        <dbReference type="Google" id="ProtNLM"/>
    </source>
</evidence>
<evidence type="ECO:0000256" key="10">
    <source>
        <dbReference type="SAM" id="MobiDB-lite"/>
    </source>
</evidence>
<dbReference type="InterPro" id="IPR043128">
    <property type="entry name" value="Rev_trsase/Diguanyl_cyclase"/>
</dbReference>
<keyword evidence="4" id="KW-0540">Nuclease</keyword>
<dbReference type="CDD" id="cd01647">
    <property type="entry name" value="RT_LTR"/>
    <property type="match status" value="1"/>
</dbReference>
<keyword evidence="9" id="KW-0479">Metal-binding</keyword>
<feature type="compositionally biased region" description="Basic and acidic residues" evidence="10">
    <location>
        <begin position="339"/>
        <end position="357"/>
    </location>
</feature>